<gene>
    <name evidence="1" type="ORF">Edafosvirus3_74</name>
</gene>
<proteinExistence type="predicted"/>
<name>A0A3G4ZSX0_9VIRU</name>
<reference evidence="1" key="1">
    <citation type="submission" date="2018-10" db="EMBL/GenBank/DDBJ databases">
        <title>Hidden diversity of soil giant viruses.</title>
        <authorList>
            <person name="Schulz F."/>
            <person name="Alteio L."/>
            <person name="Goudeau D."/>
            <person name="Ryan E.M."/>
            <person name="Malmstrom R.R."/>
            <person name="Blanchard J."/>
            <person name="Woyke T."/>
        </authorList>
    </citation>
    <scope>NUCLEOTIDE SEQUENCE</scope>
    <source>
        <strain evidence="1">EDV1</strain>
    </source>
</reference>
<dbReference type="SUPFAM" id="SSF49599">
    <property type="entry name" value="TRAF domain-like"/>
    <property type="match status" value="1"/>
</dbReference>
<evidence type="ECO:0000313" key="1">
    <source>
        <dbReference type="EMBL" id="AYV77996.1"/>
    </source>
</evidence>
<dbReference type="EMBL" id="MK072068">
    <property type="protein sequence ID" value="AYV77996.1"/>
    <property type="molecule type" value="Genomic_DNA"/>
</dbReference>
<dbReference type="Gene3D" id="2.60.210.10">
    <property type="entry name" value="Apoptosis, Tumor Necrosis Factor Receptor Associated Protein 2, Chain A"/>
    <property type="match status" value="1"/>
</dbReference>
<organism evidence="1">
    <name type="scientific">Edafosvirus sp</name>
    <dbReference type="NCBI Taxonomy" id="2487765"/>
    <lineage>
        <taxon>Viruses</taxon>
        <taxon>Varidnaviria</taxon>
        <taxon>Bamfordvirae</taxon>
        <taxon>Nucleocytoviricota</taxon>
        <taxon>Megaviricetes</taxon>
        <taxon>Imitervirales</taxon>
        <taxon>Mimiviridae</taxon>
        <taxon>Klosneuvirinae</taxon>
    </lineage>
</organism>
<protein>
    <submittedName>
        <fullName evidence="1">Uncharacterized protein</fullName>
    </submittedName>
</protein>
<accession>A0A3G4ZSX0</accession>
<dbReference type="InterPro" id="IPR008974">
    <property type="entry name" value="TRAF-like"/>
</dbReference>
<sequence>MDPVEKKVNGNLLVSFPNTFTWKINDVSKMVIGKYIFSESFFFNGIWYKLQAGRIRWEREDGPAFTIFLSVDLEKNRIKPDDQYLIKVQSNFIFHNVQTGLKVELRQPSKDTFMNGARELGYFDAFKQSWEELTSKNSLYVNSEDQLSISVSLE</sequence>